<dbReference type="Proteomes" id="UP000696280">
    <property type="component" value="Unassembled WGS sequence"/>
</dbReference>
<evidence type="ECO:0008006" key="3">
    <source>
        <dbReference type="Google" id="ProtNLM"/>
    </source>
</evidence>
<dbReference type="OrthoDB" id="10280951at2759"/>
<protein>
    <recommendedName>
        <fullName evidence="3">F-box domain-containing protein</fullName>
    </recommendedName>
</protein>
<dbReference type="EMBL" id="CAJVRL010000088">
    <property type="protein sequence ID" value="CAG8959063.1"/>
    <property type="molecule type" value="Genomic_DNA"/>
</dbReference>
<evidence type="ECO:0000313" key="2">
    <source>
        <dbReference type="Proteomes" id="UP000696280"/>
    </source>
</evidence>
<accession>A0A9N9PXN4</accession>
<name>A0A9N9PXN4_9HELO</name>
<reference evidence="1" key="1">
    <citation type="submission" date="2021-07" db="EMBL/GenBank/DDBJ databases">
        <authorList>
            <person name="Durling M."/>
        </authorList>
    </citation>
    <scope>NUCLEOTIDE SEQUENCE</scope>
</reference>
<keyword evidence="2" id="KW-1185">Reference proteome</keyword>
<sequence>MRPTLISRISSQEVRDKVEASKREMSKEESIHSANRSFVEAPVDIILMIFGYLNSHDSAMLGLTHSCLYDIFWKRNGERPLNLAQNFTERGLRVAQRGKKLRVQMGNTRADGHYGSLLAKWAYPLEPYFHQKPLIYPNQQQTEDEIRQARKKREPNIRFIHPERYGEIDKNPEQQGQYVPLSEFPDYFFSL</sequence>
<organism evidence="1 2">
    <name type="scientific">Hymenoscyphus fraxineus</name>
    <dbReference type="NCBI Taxonomy" id="746836"/>
    <lineage>
        <taxon>Eukaryota</taxon>
        <taxon>Fungi</taxon>
        <taxon>Dikarya</taxon>
        <taxon>Ascomycota</taxon>
        <taxon>Pezizomycotina</taxon>
        <taxon>Leotiomycetes</taxon>
        <taxon>Helotiales</taxon>
        <taxon>Helotiaceae</taxon>
        <taxon>Hymenoscyphus</taxon>
    </lineage>
</organism>
<dbReference type="AlphaFoldDB" id="A0A9N9PXN4"/>
<gene>
    <name evidence="1" type="ORF">HYFRA_00012844</name>
</gene>
<proteinExistence type="predicted"/>
<evidence type="ECO:0000313" key="1">
    <source>
        <dbReference type="EMBL" id="CAG8959063.1"/>
    </source>
</evidence>
<comment type="caution">
    <text evidence="1">The sequence shown here is derived from an EMBL/GenBank/DDBJ whole genome shotgun (WGS) entry which is preliminary data.</text>
</comment>